<sequence>MERGGIFMYTPASFGMHDAETFELMRSYPFATLCSVSNTDMLVSHVPLVFKEASMTLHGHFAAANPHAKIPEGSTVLAIFHGPHSYISSGWYEEERAVPTWNYQVVHAKGTIHFYEENELRDSDLKQLILQHDPHLPLVDSLHEGWVQAMARGIRGFYISVKQLEGKSKLNQNRSLEDQRRVAQRLQHSNREEEREVASRMDKNLKTRHPSDGAEG</sequence>
<evidence type="ECO:0000313" key="2">
    <source>
        <dbReference type="EMBL" id="OPG15569.1"/>
    </source>
</evidence>
<dbReference type="EMBL" id="MWPS01000027">
    <property type="protein sequence ID" value="OPG15569.1"/>
    <property type="molecule type" value="Genomic_DNA"/>
</dbReference>
<dbReference type="AlphaFoldDB" id="A0A1V4ERK8"/>
<dbReference type="InterPro" id="IPR007396">
    <property type="entry name" value="TR_PAI2-type"/>
</dbReference>
<evidence type="ECO:0000256" key="1">
    <source>
        <dbReference type="SAM" id="MobiDB-lite"/>
    </source>
</evidence>
<reference evidence="2 3" key="1">
    <citation type="submission" date="2017-02" db="EMBL/GenBank/DDBJ databases">
        <title>Draft genome of Acidibacillus ferrooxidans Huett2.</title>
        <authorList>
            <person name="Schopf S."/>
        </authorList>
    </citation>
    <scope>NUCLEOTIDE SEQUENCE [LARGE SCALE GENOMIC DNA]</scope>
    <source>
        <strain evidence="2 3">Huett2</strain>
    </source>
</reference>
<comment type="caution">
    <text evidence="2">The sequence shown here is derived from an EMBL/GenBank/DDBJ whole genome shotgun (WGS) entry which is preliminary data.</text>
</comment>
<dbReference type="InterPro" id="IPR012349">
    <property type="entry name" value="Split_barrel_FMN-bd"/>
</dbReference>
<dbReference type="Pfam" id="PF04299">
    <property type="entry name" value="FMN_bind_2"/>
    <property type="match status" value="1"/>
</dbReference>
<dbReference type="Gene3D" id="2.30.110.10">
    <property type="entry name" value="Electron Transport, Fmn-binding Protein, Chain A"/>
    <property type="match status" value="1"/>
</dbReference>
<proteinExistence type="predicted"/>
<keyword evidence="3" id="KW-1185">Reference proteome</keyword>
<dbReference type="PANTHER" id="PTHR35802:SF1">
    <property type="entry name" value="PROTEASE SYNTHASE AND SPORULATION PROTEIN PAI 2"/>
    <property type="match status" value="1"/>
</dbReference>
<evidence type="ECO:0008006" key="4">
    <source>
        <dbReference type="Google" id="ProtNLM"/>
    </source>
</evidence>
<gene>
    <name evidence="2" type="ORF">B2M26_10880</name>
</gene>
<dbReference type="PIRSF" id="PIRSF010372">
    <property type="entry name" value="PaiB"/>
    <property type="match status" value="1"/>
</dbReference>
<dbReference type="PANTHER" id="PTHR35802">
    <property type="entry name" value="PROTEASE SYNTHASE AND SPORULATION PROTEIN PAI 2"/>
    <property type="match status" value="1"/>
</dbReference>
<name>A0A1V4ERK8_9BACL</name>
<evidence type="ECO:0000313" key="3">
    <source>
        <dbReference type="Proteomes" id="UP000190229"/>
    </source>
</evidence>
<feature type="compositionally biased region" description="Basic and acidic residues" evidence="1">
    <location>
        <begin position="189"/>
        <end position="216"/>
    </location>
</feature>
<organism evidence="2 3">
    <name type="scientific">Ferroacidibacillus organovorans</name>
    <dbReference type="NCBI Taxonomy" id="1765683"/>
    <lineage>
        <taxon>Bacteria</taxon>
        <taxon>Bacillati</taxon>
        <taxon>Bacillota</taxon>
        <taxon>Bacilli</taxon>
        <taxon>Bacillales</taxon>
        <taxon>Alicyclobacillaceae</taxon>
        <taxon>Ferroacidibacillus</taxon>
    </lineage>
</organism>
<accession>A0A1V4ERK8</accession>
<feature type="region of interest" description="Disordered" evidence="1">
    <location>
        <begin position="173"/>
        <end position="216"/>
    </location>
</feature>
<dbReference type="Proteomes" id="UP000190229">
    <property type="component" value="Unassembled WGS sequence"/>
</dbReference>
<dbReference type="SUPFAM" id="SSF50475">
    <property type="entry name" value="FMN-binding split barrel"/>
    <property type="match status" value="1"/>
</dbReference>
<protein>
    <recommendedName>
        <fullName evidence="4">Transcriptional regulator</fullName>
    </recommendedName>
</protein>